<comment type="caution">
    <text evidence="1">The sequence shown here is derived from an EMBL/GenBank/DDBJ whole genome shotgun (WGS) entry which is preliminary data.</text>
</comment>
<evidence type="ECO:0000313" key="2">
    <source>
        <dbReference type="Proteomes" id="UP000820669"/>
    </source>
</evidence>
<keyword evidence="2" id="KW-1185">Reference proteome</keyword>
<organism evidence="1 2">
    <name type="scientific">Pseudonocardia acidicola</name>
    <dbReference type="NCBI Taxonomy" id="2724939"/>
    <lineage>
        <taxon>Bacteria</taxon>
        <taxon>Bacillati</taxon>
        <taxon>Actinomycetota</taxon>
        <taxon>Actinomycetes</taxon>
        <taxon>Pseudonocardiales</taxon>
        <taxon>Pseudonocardiaceae</taxon>
        <taxon>Pseudonocardia</taxon>
    </lineage>
</organism>
<sequence length="305" mass="33771">MPEPAGHLGPDFREHFPTWQHLRAFIAEHARYPEYSPGRALHQLVMADLMSQMNTATADWHLLGSLALPVRPHPADPWPTDLRPAAHDVHPSYCMPRTAFDLDLFAFHLRQHTAPDYGRDVVAAVHAAAPPVPREPGAGTGLAGLLRYSANPLHVHDTGQVMGTVNAQPVDDRYGTADLRPVDDPLIIEIDIKPPSKIQISGPPEPSYRSVVGLEVPGVQPIRPSLYPLANQVADKIVLLTGPPVSLRETGTEPWHRYKDLVDLHFIVKTCRIDGDMLRHAIAHNWNWNHLDATHLAHRSPAGRA</sequence>
<gene>
    <name evidence="1" type="ORF">HF526_32825</name>
</gene>
<dbReference type="EMBL" id="JAAXLA010000116">
    <property type="protein sequence ID" value="NMI02044.1"/>
    <property type="molecule type" value="Genomic_DNA"/>
</dbReference>
<accession>A0ABX1SPG8</accession>
<proteinExistence type="predicted"/>
<name>A0ABX1SPG8_9PSEU</name>
<evidence type="ECO:0000313" key="1">
    <source>
        <dbReference type="EMBL" id="NMI02044.1"/>
    </source>
</evidence>
<reference evidence="1 2" key="1">
    <citation type="submission" date="2020-04" db="EMBL/GenBank/DDBJ databases">
        <authorList>
            <person name="Klaysubun C."/>
            <person name="Duangmal K."/>
            <person name="Lipun K."/>
        </authorList>
    </citation>
    <scope>NUCLEOTIDE SEQUENCE [LARGE SCALE GENOMIC DNA]</scope>
    <source>
        <strain evidence="1 2">K10HN5</strain>
    </source>
</reference>
<dbReference type="Proteomes" id="UP000820669">
    <property type="component" value="Unassembled WGS sequence"/>
</dbReference>
<protein>
    <submittedName>
        <fullName evidence="1">Uncharacterized protein</fullName>
    </submittedName>
</protein>
<dbReference type="RefSeq" id="WP_169385550.1">
    <property type="nucleotide sequence ID" value="NZ_JAAXLA010000116.1"/>
</dbReference>